<dbReference type="STRING" id="6945.B7QK39"/>
<dbReference type="InterPro" id="IPR029035">
    <property type="entry name" value="DHS-like_NAD/FAD-binding_dom"/>
</dbReference>
<dbReference type="EMBL" id="DS957018">
    <property type="protein sequence ID" value="EEC19211.1"/>
    <property type="molecule type" value="Genomic_DNA"/>
</dbReference>
<evidence type="ECO:0000256" key="7">
    <source>
        <dbReference type="ARBA" id="ARBA00048905"/>
    </source>
</evidence>
<dbReference type="PANTHER" id="PTHR11085:SF6">
    <property type="entry name" value="NAD-DEPENDENT PROTEIN DEACETYLASE SIRTUIN-2"/>
    <property type="match status" value="1"/>
</dbReference>
<keyword evidence="4 8" id="KW-0862">Zinc</keyword>
<dbReference type="GO" id="GO:0000183">
    <property type="term" value="P:rDNA heterochromatin formation"/>
    <property type="evidence" value="ECO:0000318"/>
    <property type="project" value="GO_Central"/>
</dbReference>
<evidence type="ECO:0000313" key="10">
    <source>
        <dbReference type="EMBL" id="EEC19211.1"/>
    </source>
</evidence>
<evidence type="ECO:0000313" key="12">
    <source>
        <dbReference type="Proteomes" id="UP000001555"/>
    </source>
</evidence>
<comment type="catalytic activity">
    <reaction evidence="7">
        <text>N(6)-tetradecanoyl-L-lysyl-[protein] + NAD(+) + H2O = 2''-O-tetradecanoyl-ADP-D-ribose + nicotinamide + L-lysyl-[protein]</text>
        <dbReference type="Rhea" id="RHEA:70567"/>
        <dbReference type="Rhea" id="RHEA-COMP:9752"/>
        <dbReference type="Rhea" id="RHEA-COMP:15437"/>
        <dbReference type="ChEBI" id="CHEBI:15377"/>
        <dbReference type="ChEBI" id="CHEBI:17154"/>
        <dbReference type="ChEBI" id="CHEBI:29969"/>
        <dbReference type="ChEBI" id="CHEBI:57540"/>
        <dbReference type="ChEBI" id="CHEBI:141129"/>
        <dbReference type="ChEBI" id="CHEBI:189674"/>
    </reaction>
    <physiologicalReaction direction="left-to-right" evidence="7">
        <dbReference type="Rhea" id="RHEA:70568"/>
    </physiologicalReaction>
</comment>
<dbReference type="InterPro" id="IPR003000">
    <property type="entry name" value="Sirtuin"/>
</dbReference>
<gene>
    <name evidence="10" type="ORF">IscW_ISCW023257</name>
</gene>
<reference evidence="10 12" key="1">
    <citation type="submission" date="2008-03" db="EMBL/GenBank/DDBJ databases">
        <title>Annotation of Ixodes scapularis.</title>
        <authorList>
            <consortium name="Ixodes scapularis Genome Project Consortium"/>
            <person name="Caler E."/>
            <person name="Hannick L.I."/>
            <person name="Bidwell S."/>
            <person name="Joardar V."/>
            <person name="Thiagarajan M."/>
            <person name="Amedeo P."/>
            <person name="Galinsky K.J."/>
            <person name="Schobel S."/>
            <person name="Inman J."/>
            <person name="Hostetler J."/>
            <person name="Miller J."/>
            <person name="Hammond M."/>
            <person name="Megy K."/>
            <person name="Lawson D."/>
            <person name="Kodira C."/>
            <person name="Sutton G."/>
            <person name="Meyer J."/>
            <person name="Hill C.A."/>
            <person name="Birren B."/>
            <person name="Nene V."/>
            <person name="Collins F."/>
            <person name="Alarcon-Chaidez F."/>
            <person name="Wikel S."/>
            <person name="Strausberg R."/>
        </authorList>
    </citation>
    <scope>NUCLEOTIDE SEQUENCE [LARGE SCALE GENOMIC DNA]</scope>
    <source>
        <strain evidence="12">Wikel</strain>
        <strain evidence="10">Wikel colony</strain>
    </source>
</reference>
<evidence type="ECO:0000256" key="6">
    <source>
        <dbReference type="ARBA" id="ARBA00048378"/>
    </source>
</evidence>
<dbReference type="OrthoDB" id="420264at2759"/>
<evidence type="ECO:0000256" key="2">
    <source>
        <dbReference type="ARBA" id="ARBA00022679"/>
    </source>
</evidence>
<feature type="active site" description="Proton acceptor" evidence="8">
    <location>
        <position position="196"/>
    </location>
</feature>
<dbReference type="GO" id="GO:0005634">
    <property type="term" value="C:nucleus"/>
    <property type="evidence" value="ECO:0000318"/>
    <property type="project" value="GO_Central"/>
</dbReference>
<dbReference type="InParanoid" id="B7QK39"/>
<feature type="binding site" evidence="8">
    <location>
        <position position="204"/>
    </location>
    <ligand>
        <name>Zn(2+)</name>
        <dbReference type="ChEBI" id="CHEBI:29105"/>
    </ligand>
</feature>
<dbReference type="AlphaFoldDB" id="B7QK39"/>
<dbReference type="Gene3D" id="3.30.1600.10">
    <property type="entry name" value="SIR2/SIRT2 'Small Domain"/>
    <property type="match status" value="1"/>
</dbReference>
<keyword evidence="12" id="KW-1185">Reference proteome</keyword>
<dbReference type="EMBL" id="ABJB010694816">
    <property type="status" value="NOT_ANNOTATED_CDS"/>
    <property type="molecule type" value="Genomic_DNA"/>
</dbReference>
<dbReference type="EMBL" id="ABJB010866193">
    <property type="status" value="NOT_ANNOTATED_CDS"/>
    <property type="molecule type" value="Genomic_DNA"/>
</dbReference>
<dbReference type="GO" id="GO:0070403">
    <property type="term" value="F:NAD+ binding"/>
    <property type="evidence" value="ECO:0007669"/>
    <property type="project" value="InterPro"/>
</dbReference>
<evidence type="ECO:0000256" key="8">
    <source>
        <dbReference type="PROSITE-ProRule" id="PRU00236"/>
    </source>
</evidence>
<reference evidence="11" key="2">
    <citation type="submission" date="2020-05" db="UniProtKB">
        <authorList>
            <consortium name="EnsemblMetazoa"/>
        </authorList>
    </citation>
    <scope>IDENTIFICATION</scope>
    <source>
        <strain evidence="11">wikel</strain>
    </source>
</reference>
<dbReference type="Gene3D" id="3.40.50.1220">
    <property type="entry name" value="TPP-binding domain"/>
    <property type="match status" value="1"/>
</dbReference>
<comment type="catalytic activity">
    <reaction evidence="6">
        <text>N(6)-hexadecanoyl-L-lysyl-[protein] + NAD(+) + H2O = 2''-O-hexadecanoyl-ADP-D-ribose + nicotinamide + L-lysyl-[protein]</text>
        <dbReference type="Rhea" id="RHEA:70563"/>
        <dbReference type="Rhea" id="RHEA-COMP:9752"/>
        <dbReference type="Rhea" id="RHEA-COMP:14175"/>
        <dbReference type="ChEBI" id="CHEBI:15377"/>
        <dbReference type="ChEBI" id="CHEBI:17154"/>
        <dbReference type="ChEBI" id="CHEBI:29969"/>
        <dbReference type="ChEBI" id="CHEBI:57540"/>
        <dbReference type="ChEBI" id="CHEBI:138936"/>
        <dbReference type="ChEBI" id="CHEBI:189673"/>
    </reaction>
    <physiologicalReaction direction="left-to-right" evidence="6">
        <dbReference type="Rhea" id="RHEA:70564"/>
    </physiologicalReaction>
</comment>
<organism>
    <name type="scientific">Ixodes scapularis</name>
    <name type="common">Black-legged tick</name>
    <name type="synonym">Deer tick</name>
    <dbReference type="NCBI Taxonomy" id="6945"/>
    <lineage>
        <taxon>Eukaryota</taxon>
        <taxon>Metazoa</taxon>
        <taxon>Ecdysozoa</taxon>
        <taxon>Arthropoda</taxon>
        <taxon>Chelicerata</taxon>
        <taxon>Arachnida</taxon>
        <taxon>Acari</taxon>
        <taxon>Parasitiformes</taxon>
        <taxon>Ixodida</taxon>
        <taxon>Ixodoidea</taxon>
        <taxon>Ixodidae</taxon>
        <taxon>Ixodinae</taxon>
        <taxon>Ixodes</taxon>
    </lineage>
</organism>
<dbReference type="Pfam" id="PF02146">
    <property type="entry name" value="SIR2"/>
    <property type="match status" value="1"/>
</dbReference>
<evidence type="ECO:0000256" key="5">
    <source>
        <dbReference type="ARBA" id="ARBA00023027"/>
    </source>
</evidence>
<evidence type="ECO:0000313" key="11">
    <source>
        <dbReference type="EnsemblMetazoa" id="ISCW023257-PA"/>
    </source>
</evidence>
<dbReference type="VEuPathDB" id="VectorBase:ISCW023257"/>
<keyword evidence="3 8" id="KW-0479">Metal-binding</keyword>
<keyword evidence="13" id="KW-1267">Proteomics identification</keyword>
<feature type="binding site" evidence="8">
    <location>
        <position position="209"/>
    </location>
    <ligand>
        <name>Zn(2+)</name>
        <dbReference type="ChEBI" id="CHEBI:29105"/>
    </ligand>
</feature>
<dbReference type="PaxDb" id="6945-B7QK39"/>
<dbReference type="EnsemblMetazoa" id="ISCW023257-RA">
    <property type="protein sequence ID" value="ISCW023257-PA"/>
    <property type="gene ID" value="ISCW023257"/>
</dbReference>
<dbReference type="Proteomes" id="UP000001555">
    <property type="component" value="Unassembled WGS sequence"/>
</dbReference>
<evidence type="ECO:0000259" key="9">
    <source>
        <dbReference type="PROSITE" id="PS50305"/>
    </source>
</evidence>
<evidence type="ECO:0007829" key="13">
    <source>
        <dbReference type="PeptideAtlas" id="B7QK39"/>
    </source>
</evidence>
<evidence type="ECO:0000256" key="3">
    <source>
        <dbReference type="ARBA" id="ARBA00022723"/>
    </source>
</evidence>
<dbReference type="GO" id="GO:0046872">
    <property type="term" value="F:metal ion binding"/>
    <property type="evidence" value="ECO:0007669"/>
    <property type="project" value="UniProtKB-KW"/>
</dbReference>
<accession>B7QK39</accession>
<dbReference type="HOGENOM" id="CLU_023643_7_2_1"/>
<feature type="domain" description="Deacetylase sirtuin-type" evidence="9">
    <location>
        <begin position="68"/>
        <end position="346"/>
    </location>
</feature>
<feature type="binding site" evidence="8">
    <location>
        <position position="233"/>
    </location>
    <ligand>
        <name>Zn(2+)</name>
        <dbReference type="ChEBI" id="CHEBI:29105"/>
    </ligand>
</feature>
<comment type="cofactor">
    <cofactor evidence="1">
        <name>Zn(2+)</name>
        <dbReference type="ChEBI" id="CHEBI:29105"/>
    </cofactor>
</comment>
<sequence length="430" mass="48126">MEEVSNLSHYFYQKLGFDTDEEAVHVLEEPTLDGIVRVHNSIPRLLINLEKCGQGNLMSKILGLGCGLDFDSEANYRARQTVRVAATVPLSSAFRLPAAAGIPDFRSPTSGIYSKLGKYNLPSPEAIFEIGYFRRNPAPFYSLARQLFPQDLKPTLSHYFLRLVHEKGLLLRLYTQNIDGLERVAGVPVEKIVEAHGTFHTSHCINPACNRIFTLDWLRDKIAKDIVPFCPVCSSVIKPDIVFFGERLPERFFELSEEDFARCDLLIIIGTSLQVQPFAGLVDKVHNSIPRLLINLEKCGQGNLMSKILGLGCGLDFDSEANYRDVALLGTCDSGCRLVADRLGWKDDLSRLIEKEEAARIALVEATAAAKLAAEEATAAATAAVKQQLQKQQQQKHEEESEKKAVADILHHQQHFRRQLKFLPLMTKKQ</sequence>
<dbReference type="GO" id="GO:0017136">
    <property type="term" value="F:histone deacetylase activity, NAD-dependent"/>
    <property type="evidence" value="ECO:0000318"/>
    <property type="project" value="GO_Central"/>
</dbReference>
<dbReference type="EMBL" id="ABJB010467418">
    <property type="status" value="NOT_ANNOTATED_CDS"/>
    <property type="molecule type" value="Genomic_DNA"/>
</dbReference>
<evidence type="ECO:0000256" key="1">
    <source>
        <dbReference type="ARBA" id="ARBA00001947"/>
    </source>
</evidence>
<dbReference type="VEuPathDB" id="VectorBase:ISCI023257"/>
<dbReference type="PANTHER" id="PTHR11085">
    <property type="entry name" value="NAD-DEPENDENT PROTEIN DEACYLASE SIRTUIN-5, MITOCHONDRIAL-RELATED"/>
    <property type="match status" value="1"/>
</dbReference>
<dbReference type="VEuPathDB" id="VectorBase:ISCP_031790"/>
<dbReference type="InterPro" id="IPR026591">
    <property type="entry name" value="Sirtuin_cat_small_dom_sf"/>
</dbReference>
<keyword evidence="5" id="KW-0520">NAD</keyword>
<keyword evidence="2" id="KW-0808">Transferase</keyword>
<dbReference type="FunCoup" id="B7QK39">
    <property type="interactions" value="1519"/>
</dbReference>
<feature type="binding site" evidence="8">
    <location>
        <position position="230"/>
    </location>
    <ligand>
        <name>Zn(2+)</name>
        <dbReference type="ChEBI" id="CHEBI:29105"/>
    </ligand>
</feature>
<proteinExistence type="evidence at protein level"/>
<dbReference type="InterPro" id="IPR050134">
    <property type="entry name" value="NAD-dep_sirtuin_deacylases"/>
</dbReference>
<name>B7QK39_IXOSC</name>
<dbReference type="PROSITE" id="PS50305">
    <property type="entry name" value="SIRTUIN"/>
    <property type="match status" value="1"/>
</dbReference>
<evidence type="ECO:0000256" key="4">
    <source>
        <dbReference type="ARBA" id="ARBA00022833"/>
    </source>
</evidence>
<dbReference type="InterPro" id="IPR026590">
    <property type="entry name" value="Ssirtuin_cat_dom"/>
</dbReference>
<protein>
    <submittedName>
        <fullName evidence="10">Sirtuin type, putative</fullName>
    </submittedName>
</protein>
<dbReference type="SUPFAM" id="SSF52467">
    <property type="entry name" value="DHS-like NAD/FAD-binding domain"/>
    <property type="match status" value="1"/>
</dbReference>